<dbReference type="InterPro" id="IPR003731">
    <property type="entry name" value="Di-Nase_FeMo-co_biosynth"/>
</dbReference>
<dbReference type="CDD" id="cd00851">
    <property type="entry name" value="MTH1175"/>
    <property type="match status" value="1"/>
</dbReference>
<dbReference type="SUPFAM" id="SSF53146">
    <property type="entry name" value="Nitrogenase accessory factor-like"/>
    <property type="match status" value="1"/>
</dbReference>
<proteinExistence type="predicted"/>
<gene>
    <name evidence="2" type="ORF">CIBIFOJE_00002</name>
</gene>
<dbReference type="InterPro" id="IPR036105">
    <property type="entry name" value="DiNase_FeMo-co_biosyn_sf"/>
</dbReference>
<evidence type="ECO:0000259" key="1">
    <source>
        <dbReference type="Pfam" id="PF02579"/>
    </source>
</evidence>
<dbReference type="EMBL" id="MT631504">
    <property type="protein sequence ID" value="QNO52219.1"/>
    <property type="molecule type" value="Genomic_DNA"/>
</dbReference>
<dbReference type="Pfam" id="PF02579">
    <property type="entry name" value="Nitro_FeMo-Co"/>
    <property type="match status" value="1"/>
</dbReference>
<protein>
    <recommendedName>
        <fullName evidence="1">Dinitrogenase iron-molybdenum cofactor biosynthesis domain-containing protein</fullName>
    </recommendedName>
</protein>
<organism evidence="2">
    <name type="scientific">Candidatus Methanophagaceae archaeon ANME-1 ERB6</name>
    <dbReference type="NCBI Taxonomy" id="2759912"/>
    <lineage>
        <taxon>Archaea</taxon>
        <taxon>Methanobacteriati</taxon>
        <taxon>Methanobacteriota</taxon>
        <taxon>Stenosarchaea group</taxon>
        <taxon>Methanomicrobia</taxon>
        <taxon>Candidatus Methanophagales</taxon>
        <taxon>Candidatus Methanophagaceae</taxon>
    </lineage>
</organism>
<dbReference type="AlphaFoldDB" id="A0A7G9YW35"/>
<dbReference type="InterPro" id="IPR033913">
    <property type="entry name" value="MTH1175_dom"/>
</dbReference>
<dbReference type="PANTHER" id="PTHR42983:SF1">
    <property type="entry name" value="IRON-MOLYBDENUM PROTEIN"/>
    <property type="match status" value="1"/>
</dbReference>
<accession>A0A7G9YW35</accession>
<dbReference type="Gene3D" id="3.30.420.130">
    <property type="entry name" value="Dinitrogenase iron-molybdenum cofactor biosynthesis domain"/>
    <property type="match status" value="1"/>
</dbReference>
<dbReference type="PANTHER" id="PTHR42983">
    <property type="entry name" value="DINITROGENASE IRON-MOLYBDENUM COFACTOR PROTEIN-RELATED"/>
    <property type="match status" value="1"/>
</dbReference>
<name>A0A7G9YW35_9EURY</name>
<evidence type="ECO:0000313" key="2">
    <source>
        <dbReference type="EMBL" id="QNO52219.1"/>
    </source>
</evidence>
<sequence length="119" mass="12439">MKLCVPTLGNGGLDDFVSEHFGRAPTFTVVDMVNNEVEVVQNTGEHFGGVGNTPELVAGADAEIMLCSGLGPRAISMFEQLGIEVYVGASGTVKDAVSAFQAGKLVEASDANACKMHRH</sequence>
<reference evidence="2" key="1">
    <citation type="submission" date="2020-06" db="EMBL/GenBank/DDBJ databases">
        <title>Unique genomic features of the anaerobic methanotrophic archaea.</title>
        <authorList>
            <person name="Chadwick G.L."/>
            <person name="Skennerton C.T."/>
            <person name="Laso-Perez R."/>
            <person name="Leu A.O."/>
            <person name="Speth D.R."/>
            <person name="Yu H."/>
            <person name="Morgan-Lang C."/>
            <person name="Hatzenpichler R."/>
            <person name="Goudeau D."/>
            <person name="Malmstrom R."/>
            <person name="Brazelton W.J."/>
            <person name="Woyke T."/>
            <person name="Hallam S.J."/>
            <person name="Tyson G.W."/>
            <person name="Wegener G."/>
            <person name="Boetius A."/>
            <person name="Orphan V."/>
        </authorList>
    </citation>
    <scope>NUCLEOTIDE SEQUENCE</scope>
</reference>
<feature type="domain" description="Dinitrogenase iron-molybdenum cofactor biosynthesis" evidence="1">
    <location>
        <begin position="14"/>
        <end position="101"/>
    </location>
</feature>